<proteinExistence type="predicted"/>
<organism evidence="1 2">
    <name type="scientific">Mycoplasmopsis felis</name>
    <dbReference type="NCBI Taxonomy" id="33923"/>
    <lineage>
        <taxon>Bacteria</taxon>
        <taxon>Bacillati</taxon>
        <taxon>Mycoplasmatota</taxon>
        <taxon>Mycoplasmoidales</taxon>
        <taxon>Metamycoplasmataceae</taxon>
        <taxon>Mycoplasmopsis</taxon>
    </lineage>
</organism>
<reference evidence="1 2" key="1">
    <citation type="submission" date="2020-01" db="EMBL/GenBank/DDBJ databases">
        <title>Complete genome sequence of Mycoplasma felis strain Myco-2.</title>
        <authorList>
            <person name="Kinoshita Y."/>
            <person name="Niwa H."/>
            <person name="Uchida-Fujii E."/>
            <person name="Nukada T."/>
        </authorList>
    </citation>
    <scope>NUCLEOTIDE SEQUENCE [LARGE SCALE GENOMIC DNA]</scope>
    <source>
        <strain evidence="1 2">Myco-2</strain>
    </source>
</reference>
<gene>
    <name evidence="1" type="ORF">JPM2_6670</name>
</gene>
<accession>A0A809S9B6</accession>
<dbReference type="EMBL" id="AP022325">
    <property type="protein sequence ID" value="BBU47974.1"/>
    <property type="molecule type" value="Genomic_DNA"/>
</dbReference>
<name>A0A809S9B6_9BACT</name>
<evidence type="ECO:0000313" key="1">
    <source>
        <dbReference type="EMBL" id="BBU47974.1"/>
    </source>
</evidence>
<dbReference type="KEGG" id="mfel:JPM2_6670"/>
<dbReference type="Proteomes" id="UP000464317">
    <property type="component" value="Chromosome"/>
</dbReference>
<keyword evidence="2" id="KW-1185">Reference proteome</keyword>
<dbReference type="RefSeq" id="WP_161553366.1">
    <property type="nucleotide sequence ID" value="NZ_AP022325.1"/>
</dbReference>
<evidence type="ECO:0000313" key="2">
    <source>
        <dbReference type="Proteomes" id="UP000464317"/>
    </source>
</evidence>
<dbReference type="AlphaFoldDB" id="A0A809S9B6"/>
<sequence length="151" mass="18823">MIFFIYFIFSRFSEFLFIIRNNEPNRLVFKYLKQKYWHKVVIDIHEQLIQGEKRFINFYNIDNYYLNYHPKDEYEFMESYRFNSRNIWDGWNVRKSSGNLPFGLDKPLTIYSTYDGIENIRGYDLLYVKKNSFLFETIKWILWGQRQFNSY</sequence>
<protein>
    <submittedName>
        <fullName evidence="1">Uncharacterized protein</fullName>
    </submittedName>
</protein>